<accession>A0ABM1TM90</accession>
<keyword evidence="2" id="KW-1185">Reference proteome</keyword>
<dbReference type="PROSITE" id="PS50292">
    <property type="entry name" value="PEROXIDASE_3"/>
    <property type="match status" value="1"/>
</dbReference>
<evidence type="ECO:0000256" key="1">
    <source>
        <dbReference type="ARBA" id="ARBA00022559"/>
    </source>
</evidence>
<reference evidence="3" key="1">
    <citation type="submission" date="2025-08" db="UniProtKB">
        <authorList>
            <consortium name="RefSeq"/>
        </authorList>
    </citation>
    <scope>IDENTIFICATION</scope>
    <source>
        <tissue evidence="3">Muscle</tissue>
    </source>
</reference>
<proteinExistence type="predicted"/>
<keyword evidence="1" id="KW-0575">Peroxidase</keyword>
<dbReference type="Pfam" id="PF03098">
    <property type="entry name" value="An_peroxidase"/>
    <property type="match status" value="1"/>
</dbReference>
<dbReference type="SUPFAM" id="SSF48113">
    <property type="entry name" value="Heme-dependent peroxidases"/>
    <property type="match status" value="1"/>
</dbReference>
<keyword evidence="1" id="KW-0560">Oxidoreductase</keyword>
<dbReference type="InterPro" id="IPR010255">
    <property type="entry name" value="Haem_peroxidase_sf"/>
</dbReference>
<evidence type="ECO:0000313" key="3">
    <source>
        <dbReference type="RefSeq" id="XP_022256996.1"/>
    </source>
</evidence>
<dbReference type="RefSeq" id="XP_022256996.1">
    <property type="nucleotide sequence ID" value="XM_022401288.1"/>
</dbReference>
<dbReference type="InterPro" id="IPR037120">
    <property type="entry name" value="Haem_peroxidase_sf_animal"/>
</dbReference>
<dbReference type="PANTHER" id="PTHR11475">
    <property type="entry name" value="OXIDASE/PEROXIDASE"/>
    <property type="match status" value="1"/>
</dbReference>
<dbReference type="PANTHER" id="PTHR11475:SF134">
    <property type="entry name" value="LD42267P"/>
    <property type="match status" value="1"/>
</dbReference>
<gene>
    <name evidence="3" type="primary">LOC106472752</name>
</gene>
<dbReference type="Proteomes" id="UP000694941">
    <property type="component" value="Unplaced"/>
</dbReference>
<sequence length="501" mass="57785">MLTYFSQFLSHEMSFVPQYQEQVSTNYGVEHRTPKCCGVYNPHKECYPIQVLYQDPKYTGGGCMEFVRSLSVSYTSSVCHLQLLGIHREQLVVSTSFIDASNIYGNSEEVARKLRTEEGNGAKLLVDSHSSYLLLLPRDVKECRSSDRGCNNRCFIAGDTRSTLTPAISSLHTLFMREHNRLVDLLANKGWDSETLYQEVRKIIGAMFQHIVDKHYKPLILGEHYVKEYDKPYFEYDDTINPTTYNSFTAAAFRLHSMVHDWIKRKDVPVEGAPNLVHDYFRQDEYCDLSTDPVTRVLIGITQQRAQKVGYYFAHDMRHYLFSSSRNVLGHDILATDIQRGRDHGLPGYVKWREWCKLKPVTNIEELYSEMLYGAVEKLQMIYRHIEDIDLIVGGLIERHVPGGLVGPTFACLIARQFKTMKYGDRFWYEHLNFPGAFTQAQLNEIKKTTLAALICRNTDEQYIQRDVFRPVGNNNPLQPCQVINAEAQLDLSHWGALILY</sequence>
<organism evidence="2 3">
    <name type="scientific">Limulus polyphemus</name>
    <name type="common">Atlantic horseshoe crab</name>
    <dbReference type="NCBI Taxonomy" id="6850"/>
    <lineage>
        <taxon>Eukaryota</taxon>
        <taxon>Metazoa</taxon>
        <taxon>Ecdysozoa</taxon>
        <taxon>Arthropoda</taxon>
        <taxon>Chelicerata</taxon>
        <taxon>Merostomata</taxon>
        <taxon>Xiphosura</taxon>
        <taxon>Limulidae</taxon>
        <taxon>Limulus</taxon>
    </lineage>
</organism>
<dbReference type="Gene3D" id="1.10.640.10">
    <property type="entry name" value="Haem peroxidase domain superfamily, animal type"/>
    <property type="match status" value="1"/>
</dbReference>
<dbReference type="CDD" id="cd09823">
    <property type="entry name" value="peroxinectin_like"/>
    <property type="match status" value="1"/>
</dbReference>
<dbReference type="PRINTS" id="PR00457">
    <property type="entry name" value="ANPEROXIDASE"/>
</dbReference>
<dbReference type="InterPro" id="IPR019791">
    <property type="entry name" value="Haem_peroxidase_animal"/>
</dbReference>
<protein>
    <submittedName>
        <fullName evidence="3">Peroxidase-like protein 3</fullName>
    </submittedName>
</protein>
<dbReference type="GeneID" id="106472752"/>
<evidence type="ECO:0000313" key="2">
    <source>
        <dbReference type="Proteomes" id="UP000694941"/>
    </source>
</evidence>
<name>A0ABM1TM90_LIMPO</name>